<protein>
    <submittedName>
        <fullName evidence="1">Uncharacterized protein</fullName>
    </submittedName>
</protein>
<dbReference type="EMBL" id="JBEFKJ010000027">
    <property type="protein sequence ID" value="KAL2039047.1"/>
    <property type="molecule type" value="Genomic_DNA"/>
</dbReference>
<accession>A0ABR4A3T0</accession>
<name>A0ABR4A3T0_9LECA</name>
<keyword evidence="2" id="KW-1185">Reference proteome</keyword>
<evidence type="ECO:0000313" key="2">
    <source>
        <dbReference type="Proteomes" id="UP001590950"/>
    </source>
</evidence>
<evidence type="ECO:0000313" key="1">
    <source>
        <dbReference type="EMBL" id="KAL2039047.1"/>
    </source>
</evidence>
<comment type="caution">
    <text evidence="1">The sequence shown here is derived from an EMBL/GenBank/DDBJ whole genome shotgun (WGS) entry which is preliminary data.</text>
</comment>
<organism evidence="1 2">
    <name type="scientific">Stereocaulon virgatum</name>
    <dbReference type="NCBI Taxonomy" id="373712"/>
    <lineage>
        <taxon>Eukaryota</taxon>
        <taxon>Fungi</taxon>
        <taxon>Dikarya</taxon>
        <taxon>Ascomycota</taxon>
        <taxon>Pezizomycotina</taxon>
        <taxon>Lecanoromycetes</taxon>
        <taxon>OSLEUM clade</taxon>
        <taxon>Lecanoromycetidae</taxon>
        <taxon>Lecanorales</taxon>
        <taxon>Lecanorineae</taxon>
        <taxon>Stereocaulaceae</taxon>
        <taxon>Stereocaulon</taxon>
    </lineage>
</organism>
<sequence length="107" mass="12396">MQTFGFSVRLICSRIWRVQAEGRDDAHQSSKGRKPILRLLCEQATVHAWDGHEILRTLRFSNALPMLSVSDNHLRAQLLRRRPWPVGIGRMEIMSSMESIPRMIRST</sequence>
<reference evidence="1 2" key="1">
    <citation type="submission" date="2024-09" db="EMBL/GenBank/DDBJ databases">
        <title>Rethinking Asexuality: The Enigmatic Case of Functional Sexual Genes in Lepraria (Stereocaulaceae).</title>
        <authorList>
            <person name="Doellman M."/>
            <person name="Sun Y."/>
            <person name="Barcenas-Pena A."/>
            <person name="Lumbsch H.T."/>
            <person name="Grewe F."/>
        </authorList>
    </citation>
    <scope>NUCLEOTIDE SEQUENCE [LARGE SCALE GENOMIC DNA]</scope>
    <source>
        <strain evidence="1 2">Mercado 3170</strain>
    </source>
</reference>
<gene>
    <name evidence="1" type="ORF">N7G274_008096</name>
</gene>
<dbReference type="Proteomes" id="UP001590950">
    <property type="component" value="Unassembled WGS sequence"/>
</dbReference>
<proteinExistence type="predicted"/>